<protein>
    <submittedName>
        <fullName evidence="2">Uncharacterized protein</fullName>
    </submittedName>
</protein>
<proteinExistence type="predicted"/>
<feature type="transmembrane region" description="Helical" evidence="1">
    <location>
        <begin position="6"/>
        <end position="23"/>
    </location>
</feature>
<sequence length="193" mass="21327">MSDPCVFVTGLVLVYLLKLGWVLSRSFRARRRSPDNAFQHAASCSHRMHPLWAWRGIAPIVALDGTSGDAQPAKTTRLLSMANMSNALLATCIALWIDRFSVRGGHQAETPPLRRPPWPSHPTSLLLKQSPYSFPFLHLFVVLRVRGCLLKVASLCLCAPLCGVVHAYVVSYRPRSGHNVYSPLAEDCAVLVL</sequence>
<keyword evidence="1" id="KW-1133">Transmembrane helix</keyword>
<evidence type="ECO:0000313" key="2">
    <source>
        <dbReference type="EMBL" id="CCC48270.1"/>
    </source>
</evidence>
<accession>G0TWD2</accession>
<gene>
    <name evidence="2" type="ORF">TVY486_0600610</name>
</gene>
<feature type="transmembrane region" description="Helical" evidence="1">
    <location>
        <begin position="148"/>
        <end position="169"/>
    </location>
</feature>
<dbReference type="AlphaFoldDB" id="G0TWD2"/>
<reference evidence="2" key="1">
    <citation type="journal article" date="2012" name="Proc. Natl. Acad. Sci. U.S.A.">
        <title>Antigenic diversity is generated by distinct evolutionary mechanisms in African trypanosome species.</title>
        <authorList>
            <person name="Jackson A.P."/>
            <person name="Berry A."/>
            <person name="Aslett M."/>
            <person name="Allison H.C."/>
            <person name="Burton P."/>
            <person name="Vavrova-Anderson J."/>
            <person name="Brown R."/>
            <person name="Browne H."/>
            <person name="Corton N."/>
            <person name="Hauser H."/>
            <person name="Gamble J."/>
            <person name="Gilderthorp R."/>
            <person name="Marcello L."/>
            <person name="McQuillan J."/>
            <person name="Otto T.D."/>
            <person name="Quail M.A."/>
            <person name="Sanders M.J."/>
            <person name="van Tonder A."/>
            <person name="Ginger M.L."/>
            <person name="Field M.C."/>
            <person name="Barry J.D."/>
            <person name="Hertz-Fowler C."/>
            <person name="Berriman M."/>
        </authorList>
    </citation>
    <scope>NUCLEOTIDE SEQUENCE</scope>
    <source>
        <strain evidence="2">Y486</strain>
    </source>
</reference>
<name>G0TWD2_TRYVY</name>
<dbReference type="VEuPathDB" id="TriTrypDB:TvY486_0600610"/>
<dbReference type="EMBL" id="HE573022">
    <property type="protein sequence ID" value="CCC48270.1"/>
    <property type="molecule type" value="Genomic_DNA"/>
</dbReference>
<keyword evidence="1" id="KW-0472">Membrane</keyword>
<organism evidence="2">
    <name type="scientific">Trypanosoma vivax (strain Y486)</name>
    <dbReference type="NCBI Taxonomy" id="1055687"/>
    <lineage>
        <taxon>Eukaryota</taxon>
        <taxon>Discoba</taxon>
        <taxon>Euglenozoa</taxon>
        <taxon>Kinetoplastea</taxon>
        <taxon>Metakinetoplastina</taxon>
        <taxon>Trypanosomatida</taxon>
        <taxon>Trypanosomatidae</taxon>
        <taxon>Trypanosoma</taxon>
        <taxon>Duttonella</taxon>
    </lineage>
</organism>
<keyword evidence="1" id="KW-0812">Transmembrane</keyword>
<evidence type="ECO:0000256" key="1">
    <source>
        <dbReference type="SAM" id="Phobius"/>
    </source>
</evidence>